<dbReference type="InterPro" id="IPR045936">
    <property type="entry name" value="DUF6356"/>
</dbReference>
<reference evidence="1" key="1">
    <citation type="journal article" date="2020" name="Nature">
        <title>Giant virus diversity and host interactions through global metagenomics.</title>
        <authorList>
            <person name="Schulz F."/>
            <person name="Roux S."/>
            <person name="Paez-Espino D."/>
            <person name="Jungbluth S."/>
            <person name="Walsh D.A."/>
            <person name="Denef V.J."/>
            <person name="McMahon K.D."/>
            <person name="Konstantinidis K.T."/>
            <person name="Eloe-Fadrosh E.A."/>
            <person name="Kyrpides N.C."/>
            <person name="Woyke T."/>
        </authorList>
    </citation>
    <scope>NUCLEOTIDE SEQUENCE</scope>
    <source>
        <strain evidence="1">GVMAG-M-3300024302-11</strain>
    </source>
</reference>
<proteinExistence type="predicted"/>
<name>A0A6C0ITW1_9ZZZZ</name>
<accession>A0A6C0ITW1</accession>
<evidence type="ECO:0000313" key="1">
    <source>
        <dbReference type="EMBL" id="QHT96691.1"/>
    </source>
</evidence>
<protein>
    <submittedName>
        <fullName evidence="1">Uncharacterized protein</fullName>
    </submittedName>
</protein>
<organism evidence="1">
    <name type="scientific">viral metagenome</name>
    <dbReference type="NCBI Taxonomy" id="1070528"/>
    <lineage>
        <taxon>unclassified sequences</taxon>
        <taxon>metagenomes</taxon>
        <taxon>organismal metagenomes</taxon>
    </lineage>
</organism>
<sequence>MFQNNHLKKVCMTYFQHLRFSSNLGIHLCIGSVKAFIHAIIPQYYITSTSDLVKYLDKEMKGAGCKEIV</sequence>
<dbReference type="EMBL" id="MN740263">
    <property type="protein sequence ID" value="QHT96691.1"/>
    <property type="molecule type" value="Genomic_DNA"/>
</dbReference>
<dbReference type="AlphaFoldDB" id="A0A6C0ITW1"/>
<dbReference type="Pfam" id="PF19883">
    <property type="entry name" value="DUF6356"/>
    <property type="match status" value="1"/>
</dbReference>